<evidence type="ECO:0000256" key="3">
    <source>
        <dbReference type="HAMAP-Rule" id="MF_02240"/>
    </source>
</evidence>
<dbReference type="SUPFAM" id="SSF56784">
    <property type="entry name" value="HAD-like"/>
    <property type="match status" value="1"/>
</dbReference>
<dbReference type="PANTHER" id="PTHR46470:SF3">
    <property type="entry name" value="N-ACYLNEURAMINATE-9-PHOSPHATASE"/>
    <property type="match status" value="1"/>
</dbReference>
<comment type="similarity">
    <text evidence="3">Belongs to the HAD-like hydrolase superfamily.</text>
</comment>
<name>A0ABT2WJL0_9BACI</name>
<dbReference type="Proteomes" id="UP001208656">
    <property type="component" value="Unassembled WGS sequence"/>
</dbReference>
<keyword evidence="3" id="KW-0718">Serine biosynthesis</keyword>
<keyword evidence="5" id="KW-1185">Reference proteome</keyword>
<proteinExistence type="inferred from homology"/>
<dbReference type="Gene3D" id="3.40.50.1000">
    <property type="entry name" value="HAD superfamily/HAD-like"/>
    <property type="match status" value="1"/>
</dbReference>
<evidence type="ECO:0000313" key="5">
    <source>
        <dbReference type="Proteomes" id="UP001208656"/>
    </source>
</evidence>
<keyword evidence="2 3" id="KW-0460">Magnesium</keyword>
<gene>
    <name evidence="4" type="ORF">OEV82_15755</name>
</gene>
<accession>A0ABT2WJL0</accession>
<dbReference type="NCBIfam" id="TIGR01509">
    <property type="entry name" value="HAD-SF-IA-v3"/>
    <property type="match status" value="1"/>
</dbReference>
<dbReference type="RefSeq" id="WP_173659019.1">
    <property type="nucleotide sequence ID" value="NZ_JAOUSE010000086.1"/>
</dbReference>
<evidence type="ECO:0000256" key="1">
    <source>
        <dbReference type="ARBA" id="ARBA00022801"/>
    </source>
</evidence>
<dbReference type="SFLD" id="SFLDG01135">
    <property type="entry name" value="C1.5.6:_HAD__Beta-PGM__Phospha"/>
    <property type="match status" value="1"/>
</dbReference>
<dbReference type="SFLD" id="SFLDS00003">
    <property type="entry name" value="Haloacid_Dehalogenase"/>
    <property type="match status" value="1"/>
</dbReference>
<comment type="pathway">
    <text evidence="3">Amino-acid biosynthesis; L-serine biosynthesis; L-serine from 3-phospho-D-glycerate: step 3/3.</text>
</comment>
<organism evidence="4 5">
    <name type="scientific">Pallidibacillus thermolactis</name>
    <dbReference type="NCBI Taxonomy" id="251051"/>
    <lineage>
        <taxon>Bacteria</taxon>
        <taxon>Bacillati</taxon>
        <taxon>Bacillota</taxon>
        <taxon>Bacilli</taxon>
        <taxon>Bacillales</taxon>
        <taxon>Bacillaceae</taxon>
        <taxon>Pallidibacillus</taxon>
    </lineage>
</organism>
<sequence>MVKAVFFDLDDTLLWDKKSIATAFEKTCKIAEDRFGVDAKKLEKTVRKVAQELYSAYESYSFTQLIGINPFEGLWGDFNDKEEGFQKLREIVPEYRQHTWTLGLKIMGIDNEEFGCELSERFVSERKKAPFVYEDTFSVLDALKSKFRLLLLTNGSPELQKMKLSMTSELVPYFEHIVISGEYGKGKPDPGIFAYALQKMNLTNGEVIMVGDNLHTDILGANRSGIQSVWVNRHDLTAKEIKPTFEIKCLSELIEIVDTL</sequence>
<dbReference type="GO" id="GO:0016787">
    <property type="term" value="F:hydrolase activity"/>
    <property type="evidence" value="ECO:0007669"/>
    <property type="project" value="UniProtKB-KW"/>
</dbReference>
<dbReference type="HAMAP" id="MF_02240">
    <property type="entry name" value="PSP"/>
    <property type="match status" value="1"/>
</dbReference>
<dbReference type="InterPro" id="IPR023214">
    <property type="entry name" value="HAD_sf"/>
</dbReference>
<comment type="catalytic activity">
    <reaction evidence="3">
        <text>O-phospho-D-serine + H2O = D-serine + phosphate</text>
        <dbReference type="Rhea" id="RHEA:24873"/>
        <dbReference type="ChEBI" id="CHEBI:15377"/>
        <dbReference type="ChEBI" id="CHEBI:35247"/>
        <dbReference type="ChEBI" id="CHEBI:43474"/>
        <dbReference type="ChEBI" id="CHEBI:58680"/>
        <dbReference type="EC" id="3.1.3.3"/>
    </reaction>
</comment>
<dbReference type="InterPro" id="IPR006439">
    <property type="entry name" value="HAD-SF_hydro_IA"/>
</dbReference>
<reference evidence="4 5" key="1">
    <citation type="submission" date="2022-10" db="EMBL/GenBank/DDBJ databases">
        <title>Description of Fervidibacillus gen. nov. in the family Fervidibacillaceae fam. nov. with two species, Fervidibacillus albus sp. nov., and Fervidibacillus halotolerans sp. nov., isolated from tidal flat sediments.</title>
        <authorList>
            <person name="Kwon K.K."/>
            <person name="Yang S.-H."/>
        </authorList>
    </citation>
    <scope>NUCLEOTIDE SEQUENCE [LARGE SCALE GENOMIC DNA]</scope>
    <source>
        <strain evidence="4 5">DSM 23332</strain>
    </source>
</reference>
<dbReference type="SFLD" id="SFLDG01129">
    <property type="entry name" value="C1.5:_HAD__Beta-PGM__Phosphata"/>
    <property type="match status" value="1"/>
</dbReference>
<keyword evidence="1 3" id="KW-0378">Hydrolase</keyword>
<dbReference type="EC" id="3.1.3.3" evidence="3"/>
<comment type="cofactor">
    <cofactor evidence="3">
        <name>Mg(2+)</name>
        <dbReference type="ChEBI" id="CHEBI:18420"/>
    </cofactor>
    <cofactor evidence="3">
        <name>Co(2+)</name>
        <dbReference type="ChEBI" id="CHEBI:48828"/>
    </cofactor>
</comment>
<dbReference type="NCBIfam" id="TIGR01549">
    <property type="entry name" value="HAD-SF-IA-v1"/>
    <property type="match status" value="1"/>
</dbReference>
<evidence type="ECO:0000256" key="2">
    <source>
        <dbReference type="ARBA" id="ARBA00022842"/>
    </source>
</evidence>
<keyword evidence="3" id="KW-0170">Cobalt</keyword>
<dbReference type="InterPro" id="IPR044266">
    <property type="entry name" value="PSP_YsaA"/>
</dbReference>
<comment type="catalytic activity">
    <reaction evidence="3">
        <text>O-phospho-L-serine + H2O = L-serine + phosphate</text>
        <dbReference type="Rhea" id="RHEA:21208"/>
        <dbReference type="ChEBI" id="CHEBI:15377"/>
        <dbReference type="ChEBI" id="CHEBI:33384"/>
        <dbReference type="ChEBI" id="CHEBI:43474"/>
        <dbReference type="ChEBI" id="CHEBI:57524"/>
        <dbReference type="EC" id="3.1.3.3"/>
    </reaction>
</comment>
<dbReference type="PANTHER" id="PTHR46470">
    <property type="entry name" value="N-ACYLNEURAMINATE-9-PHOSPHATASE"/>
    <property type="match status" value="1"/>
</dbReference>
<keyword evidence="3" id="KW-0028">Amino-acid biosynthesis</keyword>
<dbReference type="InterPro" id="IPR036412">
    <property type="entry name" value="HAD-like_sf"/>
</dbReference>
<evidence type="ECO:0000313" key="4">
    <source>
        <dbReference type="EMBL" id="MCU9595860.1"/>
    </source>
</evidence>
<dbReference type="Gene3D" id="1.20.120.710">
    <property type="entry name" value="Haloacid dehalogenase hydrolase-like domain"/>
    <property type="match status" value="1"/>
</dbReference>
<dbReference type="InterPro" id="IPR051400">
    <property type="entry name" value="HAD-like_hydrolase"/>
</dbReference>
<comment type="function">
    <text evidence="3">Catalyzes the last step of the phosphorylated serine biosynthetic pathway, i.e. dephosphorylation of O-phospho-L-serine to form L-serine.</text>
</comment>
<protein>
    <recommendedName>
        <fullName evidence="3">Phosphoserine phosphatase</fullName>
        <shortName evidence="3">PSP</shortName>
        <ecNumber evidence="3">3.1.3.3</ecNumber>
    </recommendedName>
</protein>
<dbReference type="Pfam" id="PF00702">
    <property type="entry name" value="Hydrolase"/>
    <property type="match status" value="1"/>
</dbReference>
<dbReference type="EMBL" id="JAOUSE010000086">
    <property type="protein sequence ID" value="MCU9595860.1"/>
    <property type="molecule type" value="Genomic_DNA"/>
</dbReference>
<comment type="caution">
    <text evidence="4">The sequence shown here is derived from an EMBL/GenBank/DDBJ whole genome shotgun (WGS) entry which is preliminary data.</text>
</comment>